<evidence type="ECO:0000313" key="2">
    <source>
        <dbReference type="Proteomes" id="UP000249890"/>
    </source>
</evidence>
<dbReference type="RefSeq" id="WP_087914874.1">
    <property type="nucleotide sequence ID" value="NZ_CP021780.1"/>
</dbReference>
<proteinExistence type="predicted"/>
<evidence type="ECO:0000313" key="1">
    <source>
        <dbReference type="EMBL" id="ASA20857.1"/>
    </source>
</evidence>
<gene>
    <name evidence="1" type="ORF">B9T62_08725</name>
</gene>
<dbReference type="Proteomes" id="UP000249890">
    <property type="component" value="Chromosome"/>
</dbReference>
<accession>A0A2Z2K792</accession>
<dbReference type="KEGG" id="pdh:B9T62_08725"/>
<dbReference type="OrthoDB" id="1631118at2"/>
<sequence>MNLFRVSAQPMGVDRMAEFLENNYICIGWPGIGNLENRSEAEVRQSLEQGYAVASKELADALQSVMLFAASMQDGDYVLLHSGGWAHLGDLGDYFYEEDYDAPEDCRCHRRGVTWLRSLLVSELNQPVQDWLETAGEVSRYSGPLPPARLDLWLAGALPPGEQPKQKPVQVDEATLAEAIEVLTAALRCEDVERRERAAAALLNYAR</sequence>
<dbReference type="EMBL" id="CP021780">
    <property type="protein sequence ID" value="ASA20857.1"/>
    <property type="molecule type" value="Genomic_DNA"/>
</dbReference>
<organism evidence="1 2">
    <name type="scientific">Paenibacillus donghaensis</name>
    <dbReference type="NCBI Taxonomy" id="414771"/>
    <lineage>
        <taxon>Bacteria</taxon>
        <taxon>Bacillati</taxon>
        <taxon>Bacillota</taxon>
        <taxon>Bacilli</taxon>
        <taxon>Bacillales</taxon>
        <taxon>Paenibacillaceae</taxon>
        <taxon>Paenibacillus</taxon>
    </lineage>
</organism>
<keyword evidence="2" id="KW-1185">Reference proteome</keyword>
<protein>
    <submittedName>
        <fullName evidence="1">Uncharacterized protein</fullName>
    </submittedName>
</protein>
<dbReference type="AlphaFoldDB" id="A0A2Z2K792"/>
<name>A0A2Z2K792_9BACL</name>
<reference evidence="1 2" key="1">
    <citation type="submission" date="2017-06" db="EMBL/GenBank/DDBJ databases">
        <title>Complete genome sequence of Paenibacillus donghaensis KCTC 13049T isolated from East Sea sediment, South Korea.</title>
        <authorList>
            <person name="Jung B.K."/>
            <person name="Hong S.-J."/>
            <person name="Shin J.-H."/>
        </authorList>
    </citation>
    <scope>NUCLEOTIDE SEQUENCE [LARGE SCALE GENOMIC DNA]</scope>
    <source>
        <strain evidence="1 2">KCTC 13049</strain>
    </source>
</reference>